<proteinExistence type="predicted"/>
<keyword evidence="2" id="KW-1185">Reference proteome</keyword>
<dbReference type="Proteomes" id="UP000824120">
    <property type="component" value="Chromosome 3"/>
</dbReference>
<organism evidence="1 2">
    <name type="scientific">Solanum commersonii</name>
    <name type="common">Commerson's wild potato</name>
    <name type="synonym">Commerson's nightshade</name>
    <dbReference type="NCBI Taxonomy" id="4109"/>
    <lineage>
        <taxon>Eukaryota</taxon>
        <taxon>Viridiplantae</taxon>
        <taxon>Streptophyta</taxon>
        <taxon>Embryophyta</taxon>
        <taxon>Tracheophyta</taxon>
        <taxon>Spermatophyta</taxon>
        <taxon>Magnoliopsida</taxon>
        <taxon>eudicotyledons</taxon>
        <taxon>Gunneridae</taxon>
        <taxon>Pentapetalae</taxon>
        <taxon>asterids</taxon>
        <taxon>lamiids</taxon>
        <taxon>Solanales</taxon>
        <taxon>Solanaceae</taxon>
        <taxon>Solanoideae</taxon>
        <taxon>Solaneae</taxon>
        <taxon>Solanum</taxon>
    </lineage>
</organism>
<comment type="caution">
    <text evidence="1">The sequence shown here is derived from an EMBL/GenBank/DDBJ whole genome shotgun (WGS) entry which is preliminary data.</text>
</comment>
<reference evidence="1 2" key="1">
    <citation type="submission" date="2020-09" db="EMBL/GenBank/DDBJ databases">
        <title>De no assembly of potato wild relative species, Solanum commersonii.</title>
        <authorList>
            <person name="Cho K."/>
        </authorList>
    </citation>
    <scope>NUCLEOTIDE SEQUENCE [LARGE SCALE GENOMIC DNA]</scope>
    <source>
        <strain evidence="1">LZ3.2</strain>
        <tissue evidence="1">Leaf</tissue>
    </source>
</reference>
<evidence type="ECO:0000313" key="2">
    <source>
        <dbReference type="Proteomes" id="UP000824120"/>
    </source>
</evidence>
<protein>
    <submittedName>
        <fullName evidence="1">Uncharacterized protein</fullName>
    </submittedName>
</protein>
<accession>A0A9J5ZVH9</accession>
<gene>
    <name evidence="1" type="ORF">H5410_015804</name>
</gene>
<dbReference type="OrthoDB" id="1328176at2759"/>
<sequence>MRATLTHVFQEQNKVADALVKERARQVVTGNPTLFEVSPVYAITSLEADTLGTFFVRTITSHNGTTNGYTQHFFPSGEFPSTM</sequence>
<name>A0A9J5ZVH9_SOLCO</name>
<dbReference type="AlphaFoldDB" id="A0A9J5ZVH9"/>
<dbReference type="EMBL" id="JACXVP010000003">
    <property type="protein sequence ID" value="KAG5615980.1"/>
    <property type="molecule type" value="Genomic_DNA"/>
</dbReference>
<evidence type="ECO:0000313" key="1">
    <source>
        <dbReference type="EMBL" id="KAG5615980.1"/>
    </source>
</evidence>